<keyword evidence="1" id="KW-0378">Hydrolase</keyword>
<proteinExistence type="predicted"/>
<protein>
    <submittedName>
        <fullName evidence="1">Hydrolase or metal-binding protein</fullName>
    </submittedName>
</protein>
<accession>A0A923HIX9</accession>
<dbReference type="AlphaFoldDB" id="A0A923HIX9"/>
<gene>
    <name evidence="1" type="ORF">H8K36_02580</name>
</gene>
<reference evidence="1" key="1">
    <citation type="submission" date="2020-08" db="EMBL/GenBank/DDBJ databases">
        <title>Novel species isolated from subtropical streams in China.</title>
        <authorList>
            <person name="Lu H."/>
        </authorList>
    </citation>
    <scope>NUCLEOTIDE SEQUENCE</scope>
    <source>
        <strain evidence="1">LX22W</strain>
    </source>
</reference>
<evidence type="ECO:0000313" key="2">
    <source>
        <dbReference type="Proteomes" id="UP000627446"/>
    </source>
</evidence>
<comment type="caution">
    <text evidence="1">The sequence shown here is derived from an EMBL/GenBank/DDBJ whole genome shotgun (WGS) entry which is preliminary data.</text>
</comment>
<dbReference type="Proteomes" id="UP000627446">
    <property type="component" value="Unassembled WGS sequence"/>
</dbReference>
<name>A0A923HIX9_9BURK</name>
<evidence type="ECO:0000313" key="1">
    <source>
        <dbReference type="EMBL" id="MBC3880249.1"/>
    </source>
</evidence>
<dbReference type="GO" id="GO:0016787">
    <property type="term" value="F:hydrolase activity"/>
    <property type="evidence" value="ECO:0007669"/>
    <property type="project" value="UniProtKB-KW"/>
</dbReference>
<dbReference type="EMBL" id="JACOFZ010000001">
    <property type="protein sequence ID" value="MBC3880249.1"/>
    <property type="molecule type" value="Genomic_DNA"/>
</dbReference>
<dbReference type="Pfam" id="PF18897">
    <property type="entry name" value="Gp3-like"/>
    <property type="match status" value="1"/>
</dbReference>
<dbReference type="RefSeq" id="WP_186915223.1">
    <property type="nucleotide sequence ID" value="NZ_JACOFZ010000001.1"/>
</dbReference>
<sequence length="313" mass="34296">MIRGLAITPPTLGRISIGSIVEKNGKRLPVKEDYFTITSNVQNKDGWIKHPLNDELIKSAGQDKLRSIPVRLLFSDPDLNLRAEYSMFDRQTGRPLCVGNGETCRRYTETGIQSLPCPSPDLCELAKGGRCKPFGRLNVQIGDDDTLGTFIFRTTGFNSIRTLTARLNYLRAVSGGLLACLPLQLKLRGKSTTMSHRSTIYFVDLTTRDGMSLEASIAAAKDLDKARKEAGFDQLALDRAALDGFANGAFEEDTDEVMAITEEFYSEEEHNTPHQAMIVSNAKSTASTKPSVKEQLMTKASLLSSKATPLSAA</sequence>
<dbReference type="InterPro" id="IPR043991">
    <property type="entry name" value="Gp3-like"/>
</dbReference>
<keyword evidence="2" id="KW-1185">Reference proteome</keyword>
<organism evidence="1 2">
    <name type="scientific">Undibacterium nitidum</name>
    <dbReference type="NCBI Taxonomy" id="2762298"/>
    <lineage>
        <taxon>Bacteria</taxon>
        <taxon>Pseudomonadati</taxon>
        <taxon>Pseudomonadota</taxon>
        <taxon>Betaproteobacteria</taxon>
        <taxon>Burkholderiales</taxon>
        <taxon>Oxalobacteraceae</taxon>
        <taxon>Undibacterium</taxon>
    </lineage>
</organism>